<keyword evidence="3" id="KW-1185">Reference proteome</keyword>
<evidence type="ECO:0000313" key="3">
    <source>
        <dbReference type="Proteomes" id="UP000775213"/>
    </source>
</evidence>
<proteinExistence type="predicted"/>
<dbReference type="Proteomes" id="UP000775213">
    <property type="component" value="Unassembled WGS sequence"/>
</dbReference>
<accession>A0AAV7FZD6</accession>
<dbReference type="EMBL" id="JAGFBR010000019">
    <property type="protein sequence ID" value="KAH0448758.1"/>
    <property type="molecule type" value="Genomic_DNA"/>
</dbReference>
<evidence type="ECO:0000313" key="2">
    <source>
        <dbReference type="EMBL" id="KAH0448758.1"/>
    </source>
</evidence>
<name>A0AAV7FZD6_DENCH</name>
<dbReference type="AlphaFoldDB" id="A0AAV7FZD6"/>
<feature type="compositionally biased region" description="Basic and acidic residues" evidence="1">
    <location>
        <begin position="184"/>
        <end position="211"/>
    </location>
</feature>
<protein>
    <submittedName>
        <fullName evidence="2">Uncharacterized protein</fullName>
    </submittedName>
</protein>
<gene>
    <name evidence="2" type="ORF">IEQ34_022558</name>
</gene>
<reference evidence="2 3" key="1">
    <citation type="journal article" date="2021" name="Hortic Res">
        <title>Chromosome-scale assembly of the Dendrobium chrysotoxum genome enhances the understanding of orchid evolution.</title>
        <authorList>
            <person name="Zhang Y."/>
            <person name="Zhang G.Q."/>
            <person name="Zhang D."/>
            <person name="Liu X.D."/>
            <person name="Xu X.Y."/>
            <person name="Sun W.H."/>
            <person name="Yu X."/>
            <person name="Zhu X."/>
            <person name="Wang Z.W."/>
            <person name="Zhao X."/>
            <person name="Zhong W.Y."/>
            <person name="Chen H."/>
            <person name="Yin W.L."/>
            <person name="Huang T."/>
            <person name="Niu S.C."/>
            <person name="Liu Z.J."/>
        </authorList>
    </citation>
    <scope>NUCLEOTIDE SEQUENCE [LARGE SCALE GENOMIC DNA]</scope>
    <source>
        <strain evidence="2">Lindl</strain>
    </source>
</reference>
<organism evidence="2 3">
    <name type="scientific">Dendrobium chrysotoxum</name>
    <name type="common">Orchid</name>
    <dbReference type="NCBI Taxonomy" id="161865"/>
    <lineage>
        <taxon>Eukaryota</taxon>
        <taxon>Viridiplantae</taxon>
        <taxon>Streptophyta</taxon>
        <taxon>Embryophyta</taxon>
        <taxon>Tracheophyta</taxon>
        <taxon>Spermatophyta</taxon>
        <taxon>Magnoliopsida</taxon>
        <taxon>Liliopsida</taxon>
        <taxon>Asparagales</taxon>
        <taxon>Orchidaceae</taxon>
        <taxon>Epidendroideae</taxon>
        <taxon>Malaxideae</taxon>
        <taxon>Dendrobiinae</taxon>
        <taxon>Dendrobium</taxon>
    </lineage>
</organism>
<sequence length="253" mass="27983">MTDFSGCSSSHLSSGEWEDGCFFSRGKGPTAITGGNPGTTLPALNAARNSGSKAKNVLTMTPFARVSARPFSMNWEVKRLFGSRRGGGMEEYGILRTPSAIFTSVEMGWGTKGETEQRASMEANEVKKTKQGMFAATATGRKVEAMVMSMMMDETGGDKVEMREGRRWAERRMASHRSVTGSEDSGKREGLNGERGKSMRRDDGREERRLDSAAVMVGRTVRREMEMPRSESPLAKRTIGMRWPMPELGMRRT</sequence>
<comment type="caution">
    <text evidence="2">The sequence shown here is derived from an EMBL/GenBank/DDBJ whole genome shotgun (WGS) entry which is preliminary data.</text>
</comment>
<feature type="region of interest" description="Disordered" evidence="1">
    <location>
        <begin position="170"/>
        <end position="253"/>
    </location>
</feature>
<evidence type="ECO:0000256" key="1">
    <source>
        <dbReference type="SAM" id="MobiDB-lite"/>
    </source>
</evidence>